<evidence type="ECO:0000313" key="2">
    <source>
        <dbReference type="EMBL" id="RUS58025.1"/>
    </source>
</evidence>
<name>A0A433RXL5_9BACL</name>
<reference evidence="2 3" key="1">
    <citation type="submission" date="2014-11" db="EMBL/GenBank/DDBJ databases">
        <title>Genome sequence and analysis of novel Kurthia sp.</title>
        <authorList>
            <person name="Lawson J.N."/>
            <person name="Gonzalez J.E."/>
            <person name="Rinauldi L."/>
            <person name="Xuan Z."/>
            <person name="Firman A."/>
            <person name="Shaddox L."/>
            <person name="Trudeau A."/>
            <person name="Shah S."/>
            <person name="Reiman D."/>
        </authorList>
    </citation>
    <scope>NUCLEOTIDE SEQUENCE [LARGE SCALE GENOMIC DNA]</scope>
    <source>
        <strain evidence="2 3">3B1D</strain>
    </source>
</reference>
<dbReference type="Proteomes" id="UP000288623">
    <property type="component" value="Unassembled WGS sequence"/>
</dbReference>
<feature type="compositionally biased region" description="Basic and acidic residues" evidence="1">
    <location>
        <begin position="100"/>
        <end position="115"/>
    </location>
</feature>
<sequence length="125" mass="13899">MAKKNNYLLAAAIAGAAAYLRKPENRDKAMAMFNDTKGKVSEFVNQKKQEMNSKQNADNETGDHTIIPDRNTAYELNDKEMVSEGSTQTAVDYENLAQEKATHDTDTSLSENKEELDPEGGIQKQ</sequence>
<accession>A0A433RXL5</accession>
<dbReference type="AlphaFoldDB" id="A0A433RXL5"/>
<gene>
    <name evidence="2" type="ORF">QI30_02415</name>
</gene>
<evidence type="ECO:0000256" key="1">
    <source>
        <dbReference type="SAM" id="MobiDB-lite"/>
    </source>
</evidence>
<organism evidence="2 3">
    <name type="scientific">Candidatus Kurthia intestinigallinarum</name>
    <dbReference type="NCBI Taxonomy" id="1562256"/>
    <lineage>
        <taxon>Bacteria</taxon>
        <taxon>Bacillati</taxon>
        <taxon>Bacillota</taxon>
        <taxon>Bacilli</taxon>
        <taxon>Bacillales</taxon>
        <taxon>Caryophanaceae</taxon>
        <taxon>Kurthia</taxon>
    </lineage>
</organism>
<evidence type="ECO:0000313" key="3">
    <source>
        <dbReference type="Proteomes" id="UP000288623"/>
    </source>
</evidence>
<feature type="region of interest" description="Disordered" evidence="1">
    <location>
        <begin position="49"/>
        <end position="125"/>
    </location>
</feature>
<proteinExistence type="predicted"/>
<dbReference type="RefSeq" id="WP_126989359.1">
    <property type="nucleotide sequence ID" value="NZ_JTFC01000008.1"/>
</dbReference>
<comment type="caution">
    <text evidence="2">The sequence shown here is derived from an EMBL/GenBank/DDBJ whole genome shotgun (WGS) entry which is preliminary data.</text>
</comment>
<keyword evidence="3" id="KW-1185">Reference proteome</keyword>
<dbReference type="EMBL" id="JTFC01000008">
    <property type="protein sequence ID" value="RUS58025.1"/>
    <property type="molecule type" value="Genomic_DNA"/>
</dbReference>
<dbReference type="OrthoDB" id="2390014at2"/>
<protein>
    <submittedName>
        <fullName evidence="2">Uncharacterized protein</fullName>
    </submittedName>
</protein>